<dbReference type="PANTHER" id="PTHR48084:SF3">
    <property type="entry name" value="SUBUNIT OF PYRUVATE:FLAVODOXIN OXIDOREDUCTASE"/>
    <property type="match status" value="1"/>
</dbReference>
<dbReference type="CDD" id="cd02008">
    <property type="entry name" value="TPP_IOR_alpha"/>
    <property type="match status" value="1"/>
</dbReference>
<dbReference type="InterPro" id="IPR002869">
    <property type="entry name" value="Pyrv_flavodox_OxRed_cen"/>
</dbReference>
<feature type="domain" description="Pyruvate/ketoisovalerate oxidoreductase catalytic" evidence="7">
    <location>
        <begin position="729"/>
        <end position="917"/>
    </location>
</feature>
<evidence type="ECO:0000256" key="1">
    <source>
        <dbReference type="ARBA" id="ARBA00022448"/>
    </source>
</evidence>
<evidence type="ECO:0000313" key="10">
    <source>
        <dbReference type="EMBL" id="GAA1660597.1"/>
    </source>
</evidence>
<evidence type="ECO:0000256" key="5">
    <source>
        <dbReference type="ARBA" id="ARBA00023004"/>
    </source>
</evidence>
<keyword evidence="1" id="KW-0813">Transport</keyword>
<keyword evidence="5" id="KW-0408">Iron</keyword>
<dbReference type="SUPFAM" id="SSF53323">
    <property type="entry name" value="Pyruvate-ferredoxin oxidoreductase, PFOR, domain III"/>
    <property type="match status" value="1"/>
</dbReference>
<dbReference type="PANTHER" id="PTHR48084">
    <property type="entry name" value="2-OXOGLUTARATE OXIDOREDUCTASE SUBUNIT KORB-RELATED"/>
    <property type="match status" value="1"/>
</dbReference>
<dbReference type="CDD" id="cd07034">
    <property type="entry name" value="TPP_PYR_PFOR_IOR-alpha_like"/>
    <property type="match status" value="1"/>
</dbReference>
<dbReference type="NCBIfam" id="NF009589">
    <property type="entry name" value="PRK13030.1"/>
    <property type="match status" value="1"/>
</dbReference>
<dbReference type="InterPro" id="IPR002880">
    <property type="entry name" value="Pyrv_Fd/Flavodoxin_OxRdtase_N"/>
</dbReference>
<evidence type="ECO:0000259" key="8">
    <source>
        <dbReference type="Pfam" id="PF02775"/>
    </source>
</evidence>
<evidence type="ECO:0000256" key="6">
    <source>
        <dbReference type="ARBA" id="ARBA00023014"/>
    </source>
</evidence>
<evidence type="ECO:0000259" key="9">
    <source>
        <dbReference type="Pfam" id="PF20169"/>
    </source>
</evidence>
<evidence type="ECO:0000256" key="2">
    <source>
        <dbReference type="ARBA" id="ARBA00022485"/>
    </source>
</evidence>
<keyword evidence="6" id="KW-0411">Iron-sulfur</keyword>
<accession>A0ABP4RVM5</accession>
<dbReference type="Pfam" id="PF01558">
    <property type="entry name" value="POR"/>
    <property type="match status" value="1"/>
</dbReference>
<feature type="domain" description="DUF6537" evidence="9">
    <location>
        <begin position="946"/>
        <end position="1139"/>
    </location>
</feature>
<protein>
    <submittedName>
        <fullName evidence="10">Indolepyruvate ferredoxin oxidoreductase family protein</fullName>
    </submittedName>
</protein>
<evidence type="ECO:0000259" key="7">
    <source>
        <dbReference type="Pfam" id="PF01558"/>
    </source>
</evidence>
<dbReference type="InterPro" id="IPR019752">
    <property type="entry name" value="Pyrv/ketoisovalerate_OxRed_cat"/>
</dbReference>
<dbReference type="InterPro" id="IPR009014">
    <property type="entry name" value="Transketo_C/PFOR_II"/>
</dbReference>
<keyword evidence="4" id="KW-0560">Oxidoreductase</keyword>
<evidence type="ECO:0000256" key="3">
    <source>
        <dbReference type="ARBA" id="ARBA00022982"/>
    </source>
</evidence>
<dbReference type="Pfam" id="PF02775">
    <property type="entry name" value="TPP_enzyme_C"/>
    <property type="match status" value="1"/>
</dbReference>
<reference evidence="11" key="1">
    <citation type="journal article" date="2019" name="Int. J. Syst. Evol. Microbiol.">
        <title>The Global Catalogue of Microorganisms (GCM) 10K type strain sequencing project: providing services to taxonomists for standard genome sequencing and annotation.</title>
        <authorList>
            <consortium name="The Broad Institute Genomics Platform"/>
            <consortium name="The Broad Institute Genome Sequencing Center for Infectious Disease"/>
            <person name="Wu L."/>
            <person name="Ma J."/>
        </authorList>
    </citation>
    <scope>NUCLEOTIDE SEQUENCE [LARGE SCALE GENOMIC DNA]</scope>
    <source>
        <strain evidence="11">JCM 14718</strain>
    </source>
</reference>
<dbReference type="SUPFAM" id="SSF52518">
    <property type="entry name" value="Thiamin diphosphate-binding fold (THDP-binding)"/>
    <property type="match status" value="2"/>
</dbReference>
<evidence type="ECO:0000256" key="4">
    <source>
        <dbReference type="ARBA" id="ARBA00023002"/>
    </source>
</evidence>
<dbReference type="Proteomes" id="UP001500618">
    <property type="component" value="Unassembled WGS sequence"/>
</dbReference>
<feature type="domain" description="Thiamine pyrophosphate enzyme TPP-binding" evidence="8">
    <location>
        <begin position="450"/>
        <end position="601"/>
    </location>
</feature>
<dbReference type="SUPFAM" id="SSF52922">
    <property type="entry name" value="TK C-terminal domain-like"/>
    <property type="match status" value="1"/>
</dbReference>
<dbReference type="InterPro" id="IPR046667">
    <property type="entry name" value="DUF6537"/>
</dbReference>
<dbReference type="EMBL" id="BAAANY010000002">
    <property type="protein sequence ID" value="GAA1660597.1"/>
    <property type="molecule type" value="Genomic_DNA"/>
</dbReference>
<dbReference type="Gene3D" id="3.40.50.970">
    <property type="match status" value="1"/>
</dbReference>
<dbReference type="InterPro" id="IPR029061">
    <property type="entry name" value="THDP-binding"/>
</dbReference>
<dbReference type="NCBIfam" id="NF009588">
    <property type="entry name" value="PRK13029.1"/>
    <property type="match status" value="1"/>
</dbReference>
<keyword evidence="2" id="KW-0004">4Fe-4S</keyword>
<dbReference type="Pfam" id="PF20169">
    <property type="entry name" value="DUF6537"/>
    <property type="match status" value="1"/>
</dbReference>
<dbReference type="RefSeq" id="WP_344307141.1">
    <property type="nucleotide sequence ID" value="NZ_BAAANY010000002.1"/>
</dbReference>
<keyword evidence="3" id="KW-0249">Electron transport</keyword>
<evidence type="ECO:0000313" key="11">
    <source>
        <dbReference type="Proteomes" id="UP001500618"/>
    </source>
</evidence>
<comment type="caution">
    <text evidence="10">The sequence shown here is derived from an EMBL/GenBank/DDBJ whole genome shotgun (WGS) entry which is preliminary data.</text>
</comment>
<name>A0ABP4RVM5_9ACTN</name>
<dbReference type="InterPro" id="IPR011766">
    <property type="entry name" value="TPP_enzyme_TPP-bd"/>
</dbReference>
<keyword evidence="11" id="KW-1185">Reference proteome</keyword>
<organism evidence="10 11">
    <name type="scientific">Fodinicola feengrottensis</name>
    <dbReference type="NCBI Taxonomy" id="435914"/>
    <lineage>
        <taxon>Bacteria</taxon>
        <taxon>Bacillati</taxon>
        <taxon>Actinomycetota</taxon>
        <taxon>Actinomycetes</taxon>
        <taxon>Mycobacteriales</taxon>
        <taxon>Fodinicola</taxon>
    </lineage>
</organism>
<gene>
    <name evidence="10" type="ORF">GCM10009765_07610</name>
</gene>
<dbReference type="Gene3D" id="3.40.920.10">
    <property type="entry name" value="Pyruvate-ferredoxin oxidoreductase, PFOR, domain III"/>
    <property type="match status" value="1"/>
</dbReference>
<dbReference type="InterPro" id="IPR051457">
    <property type="entry name" value="2-oxoacid:Fd_oxidoreductase"/>
</dbReference>
<sequence>MAGRLLDERYSRTDGLVYLTGVQALVRLPLDVRRADARADRNTAAFVSGYEGSPLAGYDLELQRQGRLLAEQQVVFQPGVNEELAATAVLGSQVAGTVEGLKFAGVTGYWYGKAPGLDRAGDALRHANLIGAHPDGGALALVGDDAVAKSSTVPSSSEMALADLGMPVLSPADPQGVLDLGQHAVAMSRVSGLWVAVKVATNVADGSATAQVHPDRIVPVIPDLEIDGKPYRHQPDGRLVRPFLDGLEATLFGARLELARRYAVANDLNRITVRTADDRVGLVAAGKTYLDLRQALRQLGLDDAELGRRGVRLLELGMVHPLEPSIVDSFAAGLAEIVVVEEKRSFIEAAVKDRLYGRAGAPLVTGKVTPDGQVMLARSGELDPDIIAQAIAGRLLAHGDFPSVRAWLDRAKPRRKRISLPLLARTPFYCSGCPHNTSTRAPEGSLVGAGIGCHAMVLLMDHDGPAGSSRFGEIVGVTQMGGEGAQWIGMAPFLERQHLLQNLGDGTFHHSGSLALRATVAARVNVTYKLLYNSAVAMTGGQQAIGLRSVPEITRMLLAEGVKRIIISTGEPKDYRRVALPDGVQVWRRERIAQAQETLAAVPGVTVLIHDQECATELRRKRKRGLAPEPSTRVMINERVCEGCGDCGDKSNCMSVQPVETEFGRKTQIHQPSCNKDYSCLAGDCPSFLTVEPGARTAKPVAPDLADSLPEPVLQVPEENFSMRITGVGGTGVVTLSQVLGAAAVIAGRHVRGLDQLGLAQKGGAVVSDLKISREPVQVAHKLAAGECDLYLGADLLVAADARNLAAAGPQRTVAVVSTTRVPTGKMILDTATSFPDPDGVLARIGEASRAGSGVFVDARGLAESLFGDDQFANILLIGAAFQAGCLPLPASALEEAIALNGVKVEANLQAFRRGRQAVADPAALRVTVDSLNPTESVSAAALTLSEILAIRVPELASYQNAAYAQSYVDFVEKVRKAEEPTGSTELTETVARQLFKLMAYKDEYEVARLSLDPAVDRDVKARFGAGARYVYKLHPPILRALGMKRKISLGATAKPAFTVLRAMRRLRGTPLDVFGYAHVRKVERELITEYRQAVQESLQHLGSGGHPVAVEIAALPDLIRGYEHIKLANVERYRARLAELRTRLEASEEMSWK</sequence>
<keyword evidence="2" id="KW-0479">Metal-binding</keyword>
<proteinExistence type="predicted"/>